<protein>
    <submittedName>
        <fullName evidence="1">Uncharacterized protein</fullName>
    </submittedName>
</protein>
<proteinExistence type="predicted"/>
<dbReference type="EMBL" id="JBHRSQ010000040">
    <property type="protein sequence ID" value="MFC2993577.1"/>
    <property type="molecule type" value="Genomic_DNA"/>
</dbReference>
<evidence type="ECO:0000313" key="2">
    <source>
        <dbReference type="Proteomes" id="UP001595386"/>
    </source>
</evidence>
<gene>
    <name evidence="1" type="ORF">ACFODV_16270</name>
</gene>
<organism evidence="1 2">
    <name type="scientific">Halomonas tibetensis</name>
    <dbReference type="NCBI Taxonomy" id="2259590"/>
    <lineage>
        <taxon>Bacteria</taxon>
        <taxon>Pseudomonadati</taxon>
        <taxon>Pseudomonadota</taxon>
        <taxon>Gammaproteobacteria</taxon>
        <taxon>Oceanospirillales</taxon>
        <taxon>Halomonadaceae</taxon>
        <taxon>Halomonas</taxon>
    </lineage>
</organism>
<accession>A0ABV7B7Z0</accession>
<name>A0ABV7B7Z0_9GAMM</name>
<reference evidence="2" key="1">
    <citation type="journal article" date="2019" name="Int. J. Syst. Evol. Microbiol.">
        <title>The Global Catalogue of Microorganisms (GCM) 10K type strain sequencing project: providing services to taxonomists for standard genome sequencing and annotation.</title>
        <authorList>
            <consortium name="The Broad Institute Genomics Platform"/>
            <consortium name="The Broad Institute Genome Sequencing Center for Infectious Disease"/>
            <person name="Wu L."/>
            <person name="Ma J."/>
        </authorList>
    </citation>
    <scope>NUCLEOTIDE SEQUENCE [LARGE SCALE GENOMIC DNA]</scope>
    <source>
        <strain evidence="2">KCTC 52660</strain>
    </source>
</reference>
<evidence type="ECO:0000313" key="1">
    <source>
        <dbReference type="EMBL" id="MFC2993577.1"/>
    </source>
</evidence>
<dbReference type="Proteomes" id="UP001595386">
    <property type="component" value="Unassembled WGS sequence"/>
</dbReference>
<dbReference type="RefSeq" id="WP_379761521.1">
    <property type="nucleotide sequence ID" value="NZ_JBHRSQ010000040.1"/>
</dbReference>
<comment type="caution">
    <text evidence="1">The sequence shown here is derived from an EMBL/GenBank/DDBJ whole genome shotgun (WGS) entry which is preliminary data.</text>
</comment>
<keyword evidence="2" id="KW-1185">Reference proteome</keyword>
<sequence length="50" mass="5178">MSAFNRVAWPALRPRGRSGTAAQPPSRNAFHAADTVGAESLVRAAVSATV</sequence>